<organism evidence="8 9">
    <name type="scientific">Wickerhamomyces pijperi</name>
    <name type="common">Yeast</name>
    <name type="synonym">Pichia pijperi</name>
    <dbReference type="NCBI Taxonomy" id="599730"/>
    <lineage>
        <taxon>Eukaryota</taxon>
        <taxon>Fungi</taxon>
        <taxon>Dikarya</taxon>
        <taxon>Ascomycota</taxon>
        <taxon>Saccharomycotina</taxon>
        <taxon>Saccharomycetes</taxon>
        <taxon>Phaffomycetales</taxon>
        <taxon>Wickerhamomycetaceae</taxon>
        <taxon>Wickerhamomyces</taxon>
    </lineage>
</organism>
<evidence type="ECO:0000256" key="4">
    <source>
        <dbReference type="ARBA" id="ARBA00022917"/>
    </source>
</evidence>
<dbReference type="InterPro" id="IPR017334">
    <property type="entry name" value="eIF3_g"/>
</dbReference>
<feature type="domain" description="RRM" evidence="7">
    <location>
        <begin position="201"/>
        <end position="279"/>
    </location>
</feature>
<keyword evidence="1 5" id="KW-0963">Cytoplasm</keyword>
<reference evidence="8" key="1">
    <citation type="journal article" date="2021" name="Open Biol.">
        <title>Shared evolutionary footprints suggest mitochondrial oxidative damage underlies multiple complex I losses in fungi.</title>
        <authorList>
            <person name="Schikora-Tamarit M.A."/>
            <person name="Marcet-Houben M."/>
            <person name="Nosek J."/>
            <person name="Gabaldon T."/>
        </authorList>
    </citation>
    <scope>NUCLEOTIDE SEQUENCE</scope>
    <source>
        <strain evidence="8">CBS2887</strain>
    </source>
</reference>
<comment type="subunit">
    <text evidence="5">Component of the eukaryotic translation initiation factor 3 (eIF-3) complex.</text>
</comment>
<comment type="similarity">
    <text evidence="5">Belongs to the eIF-3 subunit G family.</text>
</comment>
<keyword evidence="4 5" id="KW-0648">Protein biosynthesis</keyword>
<dbReference type="PIRSF" id="PIRSF037949">
    <property type="entry name" value="Transl_init_eIF-3_RNA-bind"/>
    <property type="match status" value="1"/>
</dbReference>
<comment type="function">
    <text evidence="5">RNA-binding component of the eukaryotic translation initiation factor 3 (eIF-3) complex, which is involved in protein synthesis of a specialized repertoire of mRNAs and, together with other initiation factors, stimulates binding of mRNA and methionyl-tRNAi to the 40S ribosome. The eIF-3 complex specifically targets and initiates translation of a subset of mRNAs involved in cell proliferation. This subunit can bind 18S rRNA.</text>
</comment>
<dbReference type="GO" id="GO:0016282">
    <property type="term" value="C:eukaryotic 43S preinitiation complex"/>
    <property type="evidence" value="ECO:0007669"/>
    <property type="project" value="UniProtKB-UniRule"/>
</dbReference>
<evidence type="ECO:0000256" key="1">
    <source>
        <dbReference type="ARBA" id="ARBA00022490"/>
    </source>
</evidence>
<dbReference type="GO" id="GO:0005852">
    <property type="term" value="C:eukaryotic translation initiation factor 3 complex"/>
    <property type="evidence" value="ECO:0007669"/>
    <property type="project" value="UniProtKB-UniRule"/>
</dbReference>
<name>A0A9P8TK12_WICPI</name>
<evidence type="ECO:0000256" key="6">
    <source>
        <dbReference type="PROSITE-ProRule" id="PRU00176"/>
    </source>
</evidence>
<gene>
    <name evidence="5" type="primary">TIF35</name>
    <name evidence="8" type="ORF">WICPIJ_007336</name>
</gene>
<dbReference type="Gene3D" id="3.30.70.330">
    <property type="match status" value="1"/>
</dbReference>
<reference evidence="8" key="2">
    <citation type="submission" date="2021-01" db="EMBL/GenBank/DDBJ databases">
        <authorList>
            <person name="Schikora-Tamarit M.A."/>
        </authorList>
    </citation>
    <scope>NUCLEOTIDE SEQUENCE</scope>
    <source>
        <strain evidence="8">CBS2887</strain>
    </source>
</reference>
<dbReference type="Pfam" id="PF00076">
    <property type="entry name" value="RRM_1"/>
    <property type="match status" value="1"/>
</dbReference>
<accession>A0A9P8TK12</accession>
<comment type="subcellular location">
    <subcellularLocation>
        <location evidence="5">Cytoplasm</location>
    </subcellularLocation>
</comment>
<dbReference type="OrthoDB" id="639027at2759"/>
<dbReference type="AlphaFoldDB" id="A0A9P8TK12"/>
<evidence type="ECO:0000256" key="5">
    <source>
        <dbReference type="HAMAP-Rule" id="MF_03006"/>
    </source>
</evidence>
<dbReference type="SUPFAM" id="SSF54928">
    <property type="entry name" value="RNA-binding domain, RBD"/>
    <property type="match status" value="1"/>
</dbReference>
<dbReference type="GO" id="GO:0001732">
    <property type="term" value="P:formation of cytoplasmic translation initiation complex"/>
    <property type="evidence" value="ECO:0007669"/>
    <property type="project" value="UniProtKB-UniRule"/>
</dbReference>
<dbReference type="Pfam" id="PF12353">
    <property type="entry name" value="eIF3g"/>
    <property type="match status" value="1"/>
</dbReference>
<evidence type="ECO:0000313" key="8">
    <source>
        <dbReference type="EMBL" id="KAH3681691.1"/>
    </source>
</evidence>
<keyword evidence="9" id="KW-1185">Reference proteome</keyword>
<comment type="caution">
    <text evidence="8">The sequence shown here is derived from an EMBL/GenBank/DDBJ whole genome shotgun (WGS) entry which is preliminary data.</text>
</comment>
<dbReference type="GO" id="GO:0033290">
    <property type="term" value="C:eukaryotic 48S preinitiation complex"/>
    <property type="evidence" value="ECO:0007669"/>
    <property type="project" value="UniProtKB-UniRule"/>
</dbReference>
<dbReference type="SMART" id="SM00360">
    <property type="entry name" value="RRM"/>
    <property type="match status" value="1"/>
</dbReference>
<proteinExistence type="inferred from homology"/>
<evidence type="ECO:0000256" key="3">
    <source>
        <dbReference type="ARBA" id="ARBA00022884"/>
    </source>
</evidence>
<dbReference type="InterPro" id="IPR024675">
    <property type="entry name" value="eIF3g_N"/>
</dbReference>
<dbReference type="HAMAP" id="MF_03006">
    <property type="entry name" value="eIF3g"/>
    <property type="match status" value="1"/>
</dbReference>
<dbReference type="Proteomes" id="UP000774326">
    <property type="component" value="Unassembled WGS sequence"/>
</dbReference>
<keyword evidence="2 5" id="KW-0396">Initiation factor</keyword>
<protein>
    <recommendedName>
        <fullName evidence="5">Eukaryotic translation initiation factor 3 subunit G</fullName>
        <shortName evidence="5">eIF3g</shortName>
    </recommendedName>
    <alternativeName>
        <fullName evidence="5">Eukaryotic translation initiation factor 3 RNA-binding subunit</fullName>
        <shortName evidence="5">eIF-3 RNA-binding subunit</shortName>
    </alternativeName>
    <alternativeName>
        <fullName evidence="5">Translation initiation factor eIF3 p33 subunit homolog</fullName>
        <shortName evidence="5">eIF3 p33 homolog</shortName>
    </alternativeName>
</protein>
<sequence length="284" mass="31486">MILTRVKSHHRPVVWAEDQDQQQPETITNADGTKTIISYKTNEQGKKVKVTQKIKLVVVKESVNKNVASRKKWAKFGSERGNAPGPDYRTTQIGDVVTLRLSTDWKKTEAAAEEEKKSEAAKAKSYSGIKCRTCGGAHYTAKCPFKDTLGSVDPAAANAEAEGIAAAEAAVASGKYVPVHMRGQDGGIASEQERRDRDDACTVKITQLNENVDEFMLRQELLARWPIVRCTLVKNRETGRSKGLAYVQFQSEEAAQNAIERLDGQGYQNLIIHVEWSKPKKNNV</sequence>
<dbReference type="PROSITE" id="PS50102">
    <property type="entry name" value="RRM"/>
    <property type="match status" value="1"/>
</dbReference>
<dbReference type="CDD" id="cd12408">
    <property type="entry name" value="RRM_eIF3G_like"/>
    <property type="match status" value="1"/>
</dbReference>
<dbReference type="EMBL" id="JAEUBG010004316">
    <property type="protein sequence ID" value="KAH3681691.1"/>
    <property type="molecule type" value="Genomic_DNA"/>
</dbReference>
<dbReference type="InterPro" id="IPR000504">
    <property type="entry name" value="RRM_dom"/>
</dbReference>
<dbReference type="PANTHER" id="PTHR10352">
    <property type="entry name" value="EUKARYOTIC TRANSLATION INITIATION FACTOR 3 SUBUNIT G"/>
    <property type="match status" value="1"/>
</dbReference>
<dbReference type="GO" id="GO:0003723">
    <property type="term" value="F:RNA binding"/>
    <property type="evidence" value="ECO:0007669"/>
    <property type="project" value="UniProtKB-UniRule"/>
</dbReference>
<evidence type="ECO:0000259" key="7">
    <source>
        <dbReference type="PROSITE" id="PS50102"/>
    </source>
</evidence>
<keyword evidence="3 6" id="KW-0694">RNA-binding</keyword>
<evidence type="ECO:0000256" key="2">
    <source>
        <dbReference type="ARBA" id="ARBA00022540"/>
    </source>
</evidence>
<dbReference type="InterPro" id="IPR035979">
    <property type="entry name" value="RBD_domain_sf"/>
</dbReference>
<dbReference type="CDD" id="cd12933">
    <property type="entry name" value="eIF3G"/>
    <property type="match status" value="1"/>
</dbReference>
<evidence type="ECO:0000313" key="9">
    <source>
        <dbReference type="Proteomes" id="UP000774326"/>
    </source>
</evidence>
<dbReference type="InterPro" id="IPR034240">
    <property type="entry name" value="eIF3G_RRM"/>
</dbReference>
<dbReference type="InterPro" id="IPR012677">
    <property type="entry name" value="Nucleotide-bd_a/b_plait_sf"/>
</dbReference>
<dbReference type="GO" id="GO:0003743">
    <property type="term" value="F:translation initiation factor activity"/>
    <property type="evidence" value="ECO:0007669"/>
    <property type="project" value="UniProtKB-UniRule"/>
</dbReference>